<name>C7NLC3_KYTSD</name>
<dbReference type="InterPro" id="IPR036866">
    <property type="entry name" value="RibonucZ/Hydroxyglut_hydro"/>
</dbReference>
<dbReference type="GO" id="GO:0046872">
    <property type="term" value="F:metal ion binding"/>
    <property type="evidence" value="ECO:0007669"/>
    <property type="project" value="UniProtKB-KW"/>
</dbReference>
<accession>C7NLC3</accession>
<evidence type="ECO:0000313" key="3">
    <source>
        <dbReference type="EMBL" id="ACV07119.1"/>
    </source>
</evidence>
<dbReference type="GO" id="GO:0050313">
    <property type="term" value="F:sulfur dioxygenase activity"/>
    <property type="evidence" value="ECO:0007669"/>
    <property type="project" value="InterPro"/>
</dbReference>
<dbReference type="PANTHER" id="PTHR43084:SF1">
    <property type="entry name" value="PERSULFIDE DIOXYGENASE ETHE1, MITOCHONDRIAL"/>
    <property type="match status" value="1"/>
</dbReference>
<keyword evidence="3" id="KW-0378">Hydrolase</keyword>
<dbReference type="GO" id="GO:0070813">
    <property type="term" value="P:hydrogen sulfide metabolic process"/>
    <property type="evidence" value="ECO:0007669"/>
    <property type="project" value="TreeGrafter"/>
</dbReference>
<organism evidence="3 4">
    <name type="scientific">Kytococcus sedentarius (strain ATCC 14392 / DSM 20547 / JCM 11482 / CCUG 33030 / NBRC 15357 / NCTC 11040 / CCM 314 / 541)</name>
    <name type="common">Micrococcus sedentarius</name>
    <dbReference type="NCBI Taxonomy" id="478801"/>
    <lineage>
        <taxon>Bacteria</taxon>
        <taxon>Bacillati</taxon>
        <taxon>Actinomycetota</taxon>
        <taxon>Actinomycetes</taxon>
        <taxon>Micrococcales</taxon>
        <taxon>Kytococcaceae</taxon>
        <taxon>Kytococcus</taxon>
    </lineage>
</organism>
<reference evidence="3 4" key="1">
    <citation type="journal article" date="2009" name="Stand. Genomic Sci.">
        <title>Complete genome sequence of Kytococcus sedentarius type strain (541).</title>
        <authorList>
            <person name="Sims D."/>
            <person name="Brettin T."/>
            <person name="Detter J.C."/>
            <person name="Han C."/>
            <person name="Lapidus A."/>
            <person name="Copeland A."/>
            <person name="Glavina Del Rio T."/>
            <person name="Nolan M."/>
            <person name="Chen F."/>
            <person name="Lucas S."/>
            <person name="Tice H."/>
            <person name="Cheng J.F."/>
            <person name="Bruce D."/>
            <person name="Goodwin L."/>
            <person name="Pitluck S."/>
            <person name="Ovchinnikova G."/>
            <person name="Pati A."/>
            <person name="Ivanova N."/>
            <person name="Mavrommatis K."/>
            <person name="Chen A."/>
            <person name="Palaniappan K."/>
            <person name="D'haeseleer P."/>
            <person name="Chain P."/>
            <person name="Bristow J."/>
            <person name="Eisen J.A."/>
            <person name="Markowitz V."/>
            <person name="Hugenholtz P."/>
            <person name="Schneider S."/>
            <person name="Goker M."/>
            <person name="Pukall R."/>
            <person name="Kyrpides N.C."/>
            <person name="Klenk H.P."/>
        </authorList>
    </citation>
    <scope>NUCLEOTIDE SEQUENCE [LARGE SCALE GENOMIC DNA]</scope>
    <source>
        <strain evidence="4">ATCC 14392 / DSM 20547 / JCM 11482 / CCUG 33030 / NBRC 15357 / NCTC 11040 / CCM 314 / 541</strain>
    </source>
</reference>
<dbReference type="SUPFAM" id="SSF52821">
    <property type="entry name" value="Rhodanese/Cell cycle control phosphatase"/>
    <property type="match status" value="2"/>
</dbReference>
<sequence length="456" mass="49441">MQIEIIETPSLGDRSYLVHDDREALVVDPQRDIDRVLEAAERAGVTITAVAETHIHNDYVTGGHALAQQVGATYYVNAEDEVSFERHGIRDGEEFAVGSLTVRALSTPGHTFTHLSYVVTPADGSEPAVFTGGSLLFGSTGRPDLLGPDHTEALAHHQYDSAHRLARELPDETRIMPTHGFGSFCSATQTAGDSSTIGAERQQNPVMHQERDQWLAELYEGLAAYPAYYRHMAPANASGPSAAVLERPAVADREVIADALAAGHWVVDLRSRRAFAEGHVEGTISIDLEGQFATYLGWLIPWETPLVLLGQDADQVDEAVRELSRIGIEETLAGHATGSPSDWTDRAVQSFPQATFAQLRDVRHHREVTIVDVRQRAEWEDGHLEGAVNLPLTQMGDLRQGELVAGLDPRAELWVHCAGGFRASVAASLLARAGHRVVAIDDGFDNAANSGLAITP</sequence>
<dbReference type="CDD" id="cd00158">
    <property type="entry name" value="RHOD"/>
    <property type="match status" value="1"/>
</dbReference>
<dbReference type="SMART" id="SM00849">
    <property type="entry name" value="Lactamase_B"/>
    <property type="match status" value="1"/>
</dbReference>
<dbReference type="PANTHER" id="PTHR43084">
    <property type="entry name" value="PERSULFIDE DIOXYGENASE ETHE1"/>
    <property type="match status" value="1"/>
</dbReference>
<dbReference type="InterPro" id="IPR036873">
    <property type="entry name" value="Rhodanese-like_dom_sf"/>
</dbReference>
<proteinExistence type="predicted"/>
<dbReference type="GO" id="GO:0006749">
    <property type="term" value="P:glutathione metabolic process"/>
    <property type="evidence" value="ECO:0007669"/>
    <property type="project" value="InterPro"/>
</dbReference>
<dbReference type="Proteomes" id="UP000006666">
    <property type="component" value="Chromosome"/>
</dbReference>
<evidence type="ECO:0000259" key="2">
    <source>
        <dbReference type="PROSITE" id="PS50206"/>
    </source>
</evidence>
<dbReference type="SMART" id="SM00450">
    <property type="entry name" value="RHOD"/>
    <property type="match status" value="2"/>
</dbReference>
<dbReference type="STRING" id="478801.Ksed_21300"/>
<dbReference type="Gene3D" id="3.40.250.10">
    <property type="entry name" value="Rhodanese-like domain"/>
    <property type="match status" value="2"/>
</dbReference>
<dbReference type="Pfam" id="PF00753">
    <property type="entry name" value="Lactamase_B"/>
    <property type="match status" value="1"/>
</dbReference>
<dbReference type="KEGG" id="kse:Ksed_21300"/>
<dbReference type="InterPro" id="IPR001763">
    <property type="entry name" value="Rhodanese-like_dom"/>
</dbReference>
<dbReference type="HOGENOM" id="CLU_030571_7_1_11"/>
<evidence type="ECO:0000313" key="4">
    <source>
        <dbReference type="Proteomes" id="UP000006666"/>
    </source>
</evidence>
<dbReference type="InterPro" id="IPR001279">
    <property type="entry name" value="Metallo-B-lactamas"/>
</dbReference>
<dbReference type="CDD" id="cd07724">
    <property type="entry name" value="POD-like_MBL-fold"/>
    <property type="match status" value="1"/>
</dbReference>
<feature type="domain" description="Rhodanese" evidence="2">
    <location>
        <begin position="260"/>
        <end position="352"/>
    </location>
</feature>
<evidence type="ECO:0000256" key="1">
    <source>
        <dbReference type="ARBA" id="ARBA00022723"/>
    </source>
</evidence>
<keyword evidence="1" id="KW-0479">Metal-binding</keyword>
<feature type="domain" description="Rhodanese" evidence="2">
    <location>
        <begin position="364"/>
        <end position="456"/>
    </location>
</feature>
<dbReference type="AlphaFoldDB" id="C7NLC3"/>
<dbReference type="eggNOG" id="COG0491">
    <property type="taxonomic scope" value="Bacteria"/>
</dbReference>
<gene>
    <name evidence="3" type="ordered locus">Ksed_21300</name>
</gene>
<dbReference type="PROSITE" id="PS50206">
    <property type="entry name" value="RHODANESE_3"/>
    <property type="match status" value="2"/>
</dbReference>
<dbReference type="Pfam" id="PF00581">
    <property type="entry name" value="Rhodanese"/>
    <property type="match status" value="1"/>
</dbReference>
<dbReference type="EMBL" id="CP001686">
    <property type="protein sequence ID" value="ACV07119.1"/>
    <property type="molecule type" value="Genomic_DNA"/>
</dbReference>
<protein>
    <submittedName>
        <fullName evidence="3">Zn-dependent hydrolase, glyoxylase</fullName>
    </submittedName>
</protein>
<dbReference type="SUPFAM" id="SSF56281">
    <property type="entry name" value="Metallo-hydrolase/oxidoreductase"/>
    <property type="match status" value="1"/>
</dbReference>
<dbReference type="GO" id="GO:0016787">
    <property type="term" value="F:hydrolase activity"/>
    <property type="evidence" value="ECO:0007669"/>
    <property type="project" value="UniProtKB-KW"/>
</dbReference>
<dbReference type="Gene3D" id="3.60.15.10">
    <property type="entry name" value="Ribonuclease Z/Hydroxyacylglutathione hydrolase-like"/>
    <property type="match status" value="1"/>
</dbReference>
<dbReference type="eggNOG" id="COG0607">
    <property type="taxonomic scope" value="Bacteria"/>
</dbReference>
<dbReference type="InterPro" id="IPR044528">
    <property type="entry name" value="POD-like_MBL-fold"/>
</dbReference>
<keyword evidence="4" id="KW-1185">Reference proteome</keyword>
<dbReference type="InterPro" id="IPR051682">
    <property type="entry name" value="Mito_Persulfide_Diox"/>
</dbReference>
<dbReference type="RefSeq" id="WP_015780055.1">
    <property type="nucleotide sequence ID" value="NC_013169.1"/>
</dbReference>